<dbReference type="InterPro" id="IPR036390">
    <property type="entry name" value="WH_DNA-bd_sf"/>
</dbReference>
<name>A0ABV2JLF7_9STRE</name>
<dbReference type="InterPro" id="IPR036388">
    <property type="entry name" value="WH-like_DNA-bd_sf"/>
</dbReference>
<keyword evidence="2" id="KW-1185">Reference proteome</keyword>
<accession>A0ABV2JLF7</accession>
<gene>
    <name evidence="1" type="ORF">ABID27_001387</name>
</gene>
<comment type="caution">
    <text evidence="1">The sequence shown here is derived from an EMBL/GenBank/DDBJ whole genome shotgun (WGS) entry which is preliminary data.</text>
</comment>
<organism evidence="1 2">
    <name type="scientific">Streptococcus gallinaceus</name>
    <dbReference type="NCBI Taxonomy" id="165758"/>
    <lineage>
        <taxon>Bacteria</taxon>
        <taxon>Bacillati</taxon>
        <taxon>Bacillota</taxon>
        <taxon>Bacilli</taxon>
        <taxon>Lactobacillales</taxon>
        <taxon>Streptococcaceae</taxon>
        <taxon>Streptococcus</taxon>
    </lineage>
</organism>
<protein>
    <submittedName>
        <fullName evidence="1">Rrf2 family protein</fullName>
    </submittedName>
</protein>
<dbReference type="SUPFAM" id="SSF46785">
    <property type="entry name" value="Winged helix' DNA-binding domain"/>
    <property type="match status" value="1"/>
</dbReference>
<dbReference type="Proteomes" id="UP001549055">
    <property type="component" value="Unassembled WGS sequence"/>
</dbReference>
<dbReference type="RefSeq" id="WP_253364899.1">
    <property type="nucleotide sequence ID" value="NZ_JALJXU010000004.1"/>
</dbReference>
<dbReference type="Gene3D" id="1.10.10.10">
    <property type="entry name" value="Winged helix-like DNA-binding domain superfamily/Winged helix DNA-binding domain"/>
    <property type="match status" value="1"/>
</dbReference>
<dbReference type="InterPro" id="IPR000944">
    <property type="entry name" value="Tscrpt_reg_Rrf2"/>
</dbReference>
<evidence type="ECO:0000313" key="1">
    <source>
        <dbReference type="EMBL" id="MET3644760.1"/>
    </source>
</evidence>
<dbReference type="Pfam" id="PF02082">
    <property type="entry name" value="Rrf2"/>
    <property type="match status" value="1"/>
</dbReference>
<proteinExistence type="predicted"/>
<dbReference type="EMBL" id="JBEPMK010000004">
    <property type="protein sequence ID" value="MET3644760.1"/>
    <property type="molecule type" value="Genomic_DNA"/>
</dbReference>
<evidence type="ECO:0000313" key="2">
    <source>
        <dbReference type="Proteomes" id="UP001549055"/>
    </source>
</evidence>
<dbReference type="PANTHER" id="PTHR33221">
    <property type="entry name" value="WINGED HELIX-TURN-HELIX TRANSCRIPTIONAL REGULATOR, RRF2 FAMILY"/>
    <property type="match status" value="1"/>
</dbReference>
<dbReference type="PANTHER" id="PTHR33221:SF15">
    <property type="entry name" value="HTH-TYPE TRANSCRIPTIONAL REGULATOR YWGB-RELATED"/>
    <property type="match status" value="1"/>
</dbReference>
<sequence length="144" mass="15690">MKQSVLLSDSVHIMVYLATVTEPHLLKSDAIADSILTNPSNVRKIMGQLKKAGLITSQQGKASPQITKPLTDISLLDIFKSLPGENELLSVDKKTNLECKVGANIQAILQERYQEIQKIAEEEMAKTSLAELVSDLTAQTATCP</sequence>
<dbReference type="PROSITE" id="PS51197">
    <property type="entry name" value="HTH_RRF2_2"/>
    <property type="match status" value="1"/>
</dbReference>
<reference evidence="1 2" key="1">
    <citation type="submission" date="2024-06" db="EMBL/GenBank/DDBJ databases">
        <title>Genomic Encyclopedia of Type Strains, Phase IV (KMG-IV): sequencing the most valuable type-strain genomes for metagenomic binning, comparative biology and taxonomic classification.</title>
        <authorList>
            <person name="Goeker M."/>
        </authorList>
    </citation>
    <scope>NUCLEOTIDE SEQUENCE [LARGE SCALE GENOMIC DNA]</scope>
    <source>
        <strain evidence="1 2">DSM 15349</strain>
    </source>
</reference>